<sequence>MLTKELKTSAVKKELDLREFVRNEVKSLFDMKPNNDPLYQVYDTIDKAISAKFKIPDNKEDTTKIDILRIVEFFNTFHFFESINDFIRDAYVNYNHLRHGFLTNGVLLRTEKVEDELKVKNGYTIQELVKLHIEKPEMYKNILNEIKGELEGFIVTDSGEKWYFWPGCEMKIPARTNIVLDTSISKSKFVITEKTGDTNHNKSQIVIEEKPYQLELSILKDTDFFYKKTDNDKQKLNPGFFNINKSSENYANLDFSEIELELQKGEKYDYTLYIPYVSPRLDVKTNMKIFNSDETVEEFIATCS</sequence>
<gene>
    <name evidence="1" type="ORF">FOF46_29265</name>
</gene>
<keyword evidence="2" id="KW-1185">Reference proteome</keyword>
<protein>
    <submittedName>
        <fullName evidence="1">Uncharacterized protein</fullName>
    </submittedName>
</protein>
<name>A0A554VAV8_9FLAO</name>
<dbReference type="EMBL" id="VLNR01000110">
    <property type="protein sequence ID" value="TSE03460.1"/>
    <property type="molecule type" value="Genomic_DNA"/>
</dbReference>
<reference evidence="1 2" key="1">
    <citation type="submission" date="2019-07" db="EMBL/GenBank/DDBJ databases">
        <title>The draft genome sequence of Aquimarina algiphila M91.</title>
        <authorList>
            <person name="Meng X."/>
        </authorList>
    </citation>
    <scope>NUCLEOTIDE SEQUENCE [LARGE SCALE GENOMIC DNA]</scope>
    <source>
        <strain evidence="1 2">M91</strain>
    </source>
</reference>
<dbReference type="AlphaFoldDB" id="A0A554VAV8"/>
<proteinExistence type="predicted"/>
<organism evidence="1 2">
    <name type="scientific">Aquimarina algiphila</name>
    <dbReference type="NCBI Taxonomy" id="2047982"/>
    <lineage>
        <taxon>Bacteria</taxon>
        <taxon>Pseudomonadati</taxon>
        <taxon>Bacteroidota</taxon>
        <taxon>Flavobacteriia</taxon>
        <taxon>Flavobacteriales</taxon>
        <taxon>Flavobacteriaceae</taxon>
        <taxon>Aquimarina</taxon>
    </lineage>
</organism>
<evidence type="ECO:0000313" key="1">
    <source>
        <dbReference type="EMBL" id="TSE03460.1"/>
    </source>
</evidence>
<dbReference type="OrthoDB" id="1160184at2"/>
<dbReference type="Proteomes" id="UP000318833">
    <property type="component" value="Unassembled WGS sequence"/>
</dbReference>
<comment type="caution">
    <text evidence="1">The sequence shown here is derived from an EMBL/GenBank/DDBJ whole genome shotgun (WGS) entry which is preliminary data.</text>
</comment>
<evidence type="ECO:0000313" key="2">
    <source>
        <dbReference type="Proteomes" id="UP000318833"/>
    </source>
</evidence>
<accession>A0A554VAV8</accession>
<dbReference type="RefSeq" id="WP_143918987.1">
    <property type="nucleotide sequence ID" value="NZ_CANMIK010000105.1"/>
</dbReference>